<feature type="non-terminal residue" evidence="1">
    <location>
        <position position="176"/>
    </location>
</feature>
<accession>A0ACB7GVP5</accession>
<evidence type="ECO:0000313" key="1">
    <source>
        <dbReference type="EMBL" id="KAG8644026.1"/>
    </source>
</evidence>
<name>A0ACB7GVP5_MANES</name>
<reference evidence="2" key="1">
    <citation type="journal article" date="2016" name="Nat. Biotechnol.">
        <title>Sequencing wild and cultivated cassava and related species reveals extensive interspecific hybridization and genetic diversity.</title>
        <authorList>
            <person name="Bredeson J.V."/>
            <person name="Lyons J.B."/>
            <person name="Prochnik S.E."/>
            <person name="Wu G.A."/>
            <person name="Ha C.M."/>
            <person name="Edsinger-Gonzales E."/>
            <person name="Grimwood J."/>
            <person name="Schmutz J."/>
            <person name="Rabbi I.Y."/>
            <person name="Egesi C."/>
            <person name="Nauluvula P."/>
            <person name="Lebot V."/>
            <person name="Ndunguru J."/>
            <person name="Mkamilo G."/>
            <person name="Bart R.S."/>
            <person name="Setter T.L."/>
            <person name="Gleadow R.M."/>
            <person name="Kulakow P."/>
            <person name="Ferguson M.E."/>
            <person name="Rounsley S."/>
            <person name="Rokhsar D.S."/>
        </authorList>
    </citation>
    <scope>NUCLEOTIDE SEQUENCE [LARGE SCALE GENOMIC DNA]</scope>
    <source>
        <strain evidence="2">cv. AM560-2</strain>
    </source>
</reference>
<proteinExistence type="predicted"/>
<protein>
    <submittedName>
        <fullName evidence="1">Uncharacterized protein</fullName>
    </submittedName>
</protein>
<comment type="caution">
    <text evidence="1">The sequence shown here is derived from an EMBL/GenBank/DDBJ whole genome shotgun (WGS) entry which is preliminary data.</text>
</comment>
<sequence>NAIIQNKLPSKLKDTGSFTIPCNISNVGFIRALCDLGTSTNLMPLFVFRKLGLGEVKPTRVYLQLANRSVTYPKGVIKDMLVKVDKFIFSIDFIILNMEKDREISFILGHPFLATGMTLIDLHEGKLTLRVGQEEVTFNILQSTNYSNTTDNCLGLTLLINVLEVIWMIVEINLKV</sequence>
<gene>
    <name evidence="1" type="ORF">MANES_11G091452v8</name>
</gene>
<evidence type="ECO:0000313" key="2">
    <source>
        <dbReference type="Proteomes" id="UP000091857"/>
    </source>
</evidence>
<dbReference type="Proteomes" id="UP000091857">
    <property type="component" value="Chromosome 11"/>
</dbReference>
<keyword evidence="2" id="KW-1185">Reference proteome</keyword>
<organism evidence="1 2">
    <name type="scientific">Manihot esculenta</name>
    <name type="common">Cassava</name>
    <name type="synonym">Jatropha manihot</name>
    <dbReference type="NCBI Taxonomy" id="3983"/>
    <lineage>
        <taxon>Eukaryota</taxon>
        <taxon>Viridiplantae</taxon>
        <taxon>Streptophyta</taxon>
        <taxon>Embryophyta</taxon>
        <taxon>Tracheophyta</taxon>
        <taxon>Spermatophyta</taxon>
        <taxon>Magnoliopsida</taxon>
        <taxon>eudicotyledons</taxon>
        <taxon>Gunneridae</taxon>
        <taxon>Pentapetalae</taxon>
        <taxon>rosids</taxon>
        <taxon>fabids</taxon>
        <taxon>Malpighiales</taxon>
        <taxon>Euphorbiaceae</taxon>
        <taxon>Crotonoideae</taxon>
        <taxon>Manihoteae</taxon>
        <taxon>Manihot</taxon>
    </lineage>
</organism>
<dbReference type="EMBL" id="CM004397">
    <property type="protein sequence ID" value="KAG8644026.1"/>
    <property type="molecule type" value="Genomic_DNA"/>
</dbReference>
<feature type="non-terminal residue" evidence="1">
    <location>
        <position position="1"/>
    </location>
</feature>